<keyword evidence="4" id="KW-1185">Reference proteome</keyword>
<dbReference type="InterPro" id="IPR002872">
    <property type="entry name" value="Proline_DH_dom"/>
</dbReference>
<dbReference type="GO" id="GO:0004657">
    <property type="term" value="F:proline dehydrogenase activity"/>
    <property type="evidence" value="ECO:0007669"/>
    <property type="project" value="UniProtKB-ARBA"/>
</dbReference>
<evidence type="ECO:0000313" key="3">
    <source>
        <dbReference type="EMBL" id="SER76164.1"/>
    </source>
</evidence>
<keyword evidence="1" id="KW-0560">Oxidoreductase</keyword>
<dbReference type="Gene3D" id="3.20.20.220">
    <property type="match status" value="1"/>
</dbReference>
<evidence type="ECO:0000259" key="2">
    <source>
        <dbReference type="Pfam" id="PF01619"/>
    </source>
</evidence>
<dbReference type="Proteomes" id="UP000198815">
    <property type="component" value="Unassembled WGS sequence"/>
</dbReference>
<evidence type="ECO:0000313" key="4">
    <source>
        <dbReference type="Proteomes" id="UP000198815"/>
    </source>
</evidence>
<name>A0A1H9RU88_9ACTN</name>
<dbReference type="SUPFAM" id="SSF51730">
    <property type="entry name" value="FAD-linked oxidoreductase"/>
    <property type="match status" value="1"/>
</dbReference>
<evidence type="ECO:0000256" key="1">
    <source>
        <dbReference type="ARBA" id="ARBA00023002"/>
    </source>
</evidence>
<dbReference type="Pfam" id="PF01619">
    <property type="entry name" value="Pro_dh"/>
    <property type="match status" value="1"/>
</dbReference>
<dbReference type="RefSeq" id="WP_091968954.1">
    <property type="nucleotide sequence ID" value="NZ_FOGZ01000009.1"/>
</dbReference>
<dbReference type="AlphaFoldDB" id="A0A1H9RU88"/>
<organism evidence="3 4">
    <name type="scientific">Propionibacterium cyclohexanicum</name>
    <dbReference type="NCBI Taxonomy" id="64702"/>
    <lineage>
        <taxon>Bacteria</taxon>
        <taxon>Bacillati</taxon>
        <taxon>Actinomycetota</taxon>
        <taxon>Actinomycetes</taxon>
        <taxon>Propionibacteriales</taxon>
        <taxon>Propionibacteriaceae</taxon>
        <taxon>Propionibacterium</taxon>
    </lineage>
</organism>
<dbReference type="STRING" id="64702.SAMN05443377_10941"/>
<feature type="domain" description="Proline dehydrogenase" evidence="2">
    <location>
        <begin position="45"/>
        <end position="290"/>
    </location>
</feature>
<accession>A0A1H9RU88</accession>
<proteinExistence type="predicted"/>
<gene>
    <name evidence="3" type="ORF">SAMN05443377_10941</name>
</gene>
<dbReference type="OrthoDB" id="9773461at2"/>
<dbReference type="EMBL" id="FOGZ01000009">
    <property type="protein sequence ID" value="SER76164.1"/>
    <property type="molecule type" value="Genomic_DNA"/>
</dbReference>
<protein>
    <submittedName>
        <fullName evidence="3">Proline dehydrogenase</fullName>
    </submittedName>
</protein>
<sequence length="308" mass="34007">MSDRVIDLARSERAQRFVTRSPAGRELFHRYVAGESLDELLLVVAERHRKGLVVSIDPLRAPAATPQEAAASAQICVDVLGALEKHGLAEGSDLTVKLDALGLSGPGPRPAGAMDRLRAICRLAGNSGATVTVDTPPEAGVERTLDIVRELRMDHPGVGVELLAMLRRTEADCRALAGEGLRIRLSKGGWRTSDEPAFSRRHDIDLSFVRCLRVLMDSGARPVVASHDPRLVEISLDLARRFHRGPSECEFQMLLGVRPLEQRRLADIGCTMRTQLPFGPNWYDYFLRRVLQRPDSAALYARSLVSRH</sequence>
<reference evidence="3 4" key="1">
    <citation type="submission" date="2016-10" db="EMBL/GenBank/DDBJ databases">
        <authorList>
            <person name="de Groot N.N."/>
        </authorList>
    </citation>
    <scope>NUCLEOTIDE SEQUENCE [LARGE SCALE GENOMIC DNA]</scope>
    <source>
        <strain evidence="3 4">DSM 16859</strain>
    </source>
</reference>
<dbReference type="GO" id="GO:0006562">
    <property type="term" value="P:L-proline catabolic process"/>
    <property type="evidence" value="ECO:0007669"/>
    <property type="project" value="UniProtKB-ARBA"/>
</dbReference>
<dbReference type="InterPro" id="IPR029041">
    <property type="entry name" value="FAD-linked_oxidoreductase-like"/>
</dbReference>